<feature type="transmembrane region" description="Helical" evidence="6">
    <location>
        <begin position="363"/>
        <end position="381"/>
    </location>
</feature>
<evidence type="ECO:0000256" key="2">
    <source>
        <dbReference type="ARBA" id="ARBA00022692"/>
    </source>
</evidence>
<evidence type="ECO:0000313" key="7">
    <source>
        <dbReference type="EMBL" id="CAM36349.1"/>
    </source>
</evidence>
<keyword evidence="4 6" id="KW-0472">Membrane</keyword>
<dbReference type="KEGG" id="cel:CELE_C42C1.8"/>
<dbReference type="STRING" id="6239.C42C1.8.1"/>
<reference evidence="7 8" key="1">
    <citation type="journal article" date="1998" name="Science">
        <title>Genome sequence of the nematode C. elegans: a platform for investigating biology.</title>
        <authorList>
            <consortium name="The C. elegans sequencing consortium"/>
            <person name="Sulson J.E."/>
            <person name="Waterston R."/>
        </authorList>
    </citation>
    <scope>NUCLEOTIDE SEQUENCE [LARGE SCALE GENOMIC DNA]</scope>
    <source>
        <strain evidence="7 8">Bristol N2</strain>
    </source>
</reference>
<dbReference type="UCSC" id="C42C1.8">
    <property type="organism name" value="c. elegans"/>
</dbReference>
<dbReference type="InterPro" id="IPR049680">
    <property type="entry name" value="FLVCR1-2_SLC49-like"/>
</dbReference>
<dbReference type="GO" id="GO:0022857">
    <property type="term" value="F:transmembrane transporter activity"/>
    <property type="evidence" value="ECO:0007669"/>
    <property type="project" value="InterPro"/>
</dbReference>
<dbReference type="Gene3D" id="1.20.1250.20">
    <property type="entry name" value="MFS general substrate transporter like domains"/>
    <property type="match status" value="2"/>
</dbReference>
<dbReference type="InterPro" id="IPR036259">
    <property type="entry name" value="MFS_trans_sf"/>
</dbReference>
<dbReference type="CDD" id="cd17399">
    <property type="entry name" value="MFS_MFSD7"/>
    <property type="match status" value="1"/>
</dbReference>
<dbReference type="WormBase" id="C42C1.8">
    <property type="protein sequence ID" value="CE16914"/>
    <property type="gene ID" value="WBGene00016586"/>
</dbReference>
<dbReference type="PIR" id="T32895">
    <property type="entry name" value="T32895"/>
</dbReference>
<evidence type="ECO:0000256" key="3">
    <source>
        <dbReference type="ARBA" id="ARBA00022989"/>
    </source>
</evidence>
<feature type="transmembrane region" description="Helical" evidence="6">
    <location>
        <begin position="387"/>
        <end position="406"/>
    </location>
</feature>
<dbReference type="AlphaFoldDB" id="A3QMB7"/>
<dbReference type="InterPro" id="IPR011701">
    <property type="entry name" value="MFS"/>
</dbReference>
<evidence type="ECO:0000256" key="6">
    <source>
        <dbReference type="SAM" id="Phobius"/>
    </source>
</evidence>
<dbReference type="Bgee" id="WBGene00016586">
    <property type="expression patterns" value="Expressed in germ line (C elegans) and 3 other cell types or tissues"/>
</dbReference>
<feature type="compositionally biased region" description="Basic and acidic residues" evidence="5">
    <location>
        <begin position="35"/>
        <end position="48"/>
    </location>
</feature>
<evidence type="ECO:0000256" key="1">
    <source>
        <dbReference type="ARBA" id="ARBA00004141"/>
    </source>
</evidence>
<keyword evidence="8" id="KW-1185">Reference proteome</keyword>
<sequence>MERSMALAERKNQNPNKSKPDPKEKKSSKKGKKSKNTEEQEDKTKTEETQEEIVPDPLKEDAKILPDLVSRSSIISAFESDGSRWFLLVSVALLNFSNTCSWIAYAPVGNYVNALYGEESAAWFSMIYMFVSVPFGFIGMYIGSKNTLNVPLIAACVLNAIGALIRALSTQPQVDPQNRFPICLLGQSIAAMAYPFIMFLPSKISATCFPPSQRTIATTIGVMANPLGVMVVNLVAPLIVQSSDDVWILNVILFIICFVALFFAGCSLGCLKPDETKQRKSNDYATSCGSVFGNLNYDILMFALGGGIGMFNSLYTMMLQMLCPSGYGNQVAGICAVLMIGCGMIGATVASIYVDKHKNYRTAMIVLMNFAVIFGVGFLWMSKVPNMSLILFFISGAFGFCGLAAYPVGLELAIECTYPAAPEVSSGFIVLVGQLFSVLIVAIIKIGAKSLSFVDSDFGVEACRAHAEDAINVPKNYDNPIIIITFIAVLIAIVVWFLREDYRRLRREMTNAPNRTRTTVSTTTIVGATTQESDPLNPSTSEQR</sequence>
<evidence type="ECO:0000313" key="8">
    <source>
        <dbReference type="Proteomes" id="UP000001940"/>
    </source>
</evidence>
<feature type="transmembrane region" description="Helical" evidence="6">
    <location>
        <begin position="427"/>
        <end position="448"/>
    </location>
</feature>
<feature type="compositionally biased region" description="Basic and acidic residues" evidence="5">
    <location>
        <begin position="1"/>
        <end position="25"/>
    </location>
</feature>
<evidence type="ECO:0000256" key="5">
    <source>
        <dbReference type="SAM" id="MobiDB-lite"/>
    </source>
</evidence>
<dbReference type="PhylomeDB" id="A3QMB7"/>
<organism evidence="7 8">
    <name type="scientific">Caenorhabditis elegans</name>
    <dbReference type="NCBI Taxonomy" id="6239"/>
    <lineage>
        <taxon>Eukaryota</taxon>
        <taxon>Metazoa</taxon>
        <taxon>Ecdysozoa</taxon>
        <taxon>Nematoda</taxon>
        <taxon>Chromadorea</taxon>
        <taxon>Rhabditida</taxon>
        <taxon>Rhabditina</taxon>
        <taxon>Rhabditomorpha</taxon>
        <taxon>Rhabditoidea</taxon>
        <taxon>Rhabditidae</taxon>
        <taxon>Peloderinae</taxon>
        <taxon>Caenorhabditis</taxon>
    </lineage>
</organism>
<dbReference type="PeptideAtlas" id="A3QMB7"/>
<dbReference type="OrthoDB" id="422206at2759"/>
<dbReference type="GO" id="GO:0016020">
    <property type="term" value="C:membrane"/>
    <property type="evidence" value="ECO:0000318"/>
    <property type="project" value="GO_Central"/>
</dbReference>
<dbReference type="OMA" id="MFNSLYT"/>
<dbReference type="SUPFAM" id="SSF103473">
    <property type="entry name" value="MFS general substrate transporter"/>
    <property type="match status" value="1"/>
</dbReference>
<dbReference type="SMR" id="A3QMB7"/>
<dbReference type="FunCoup" id="A3QMB7">
    <property type="interactions" value="11"/>
</dbReference>
<dbReference type="iPTMnet" id="A3QMB7"/>
<feature type="transmembrane region" description="Helical" evidence="6">
    <location>
        <begin position="148"/>
        <end position="167"/>
    </location>
</feature>
<keyword evidence="2 6" id="KW-0812">Transmembrane</keyword>
<name>A3QMB7_CAEEL</name>
<dbReference type="RefSeq" id="NP_502341.1">
    <property type="nucleotide sequence ID" value="NM_069940.7"/>
</dbReference>
<accession>A3QMB7</accession>
<feature type="transmembrane region" description="Helical" evidence="6">
    <location>
        <begin position="246"/>
        <end position="271"/>
    </location>
</feature>
<dbReference type="PaxDb" id="6239-C42C1.8"/>
<feature type="transmembrane region" description="Helical" evidence="6">
    <location>
        <begin position="120"/>
        <end position="141"/>
    </location>
</feature>
<feature type="transmembrane region" description="Helical" evidence="6">
    <location>
        <begin position="220"/>
        <end position="240"/>
    </location>
</feature>
<dbReference type="InParanoid" id="A3QMB7"/>
<dbReference type="eggNOG" id="KOG2563">
    <property type="taxonomic scope" value="Eukaryota"/>
</dbReference>
<dbReference type="PANTHER" id="PTHR10924">
    <property type="entry name" value="MAJOR FACILITATOR SUPERFAMILY PROTEIN-RELATED"/>
    <property type="match status" value="1"/>
</dbReference>
<feature type="transmembrane region" description="Helical" evidence="6">
    <location>
        <begin position="481"/>
        <end position="498"/>
    </location>
</feature>
<evidence type="ECO:0000313" key="9">
    <source>
        <dbReference type="WormBase" id="C42C1.8"/>
    </source>
</evidence>
<gene>
    <name evidence="7 9" type="ORF">C42C1.8</name>
    <name evidence="7" type="ORF">CELE_C42C1.8</name>
</gene>
<feature type="transmembrane region" description="Helical" evidence="6">
    <location>
        <begin position="331"/>
        <end position="354"/>
    </location>
</feature>
<dbReference type="Proteomes" id="UP000001940">
    <property type="component" value="Chromosome IV"/>
</dbReference>
<feature type="transmembrane region" description="Helical" evidence="6">
    <location>
        <begin position="85"/>
        <end position="108"/>
    </location>
</feature>
<dbReference type="PANTHER" id="PTHR10924:SF6">
    <property type="entry name" value="SOLUTE CARRIER FAMILY 49 MEMBER A3"/>
    <property type="match status" value="1"/>
</dbReference>
<feature type="transmembrane region" description="Helical" evidence="6">
    <location>
        <begin position="179"/>
        <end position="200"/>
    </location>
</feature>
<comment type="subcellular location">
    <subcellularLocation>
        <location evidence="1">Membrane</location>
        <topology evidence="1">Multi-pass membrane protein</topology>
    </subcellularLocation>
</comment>
<evidence type="ECO:0000256" key="4">
    <source>
        <dbReference type="ARBA" id="ARBA00023136"/>
    </source>
</evidence>
<feature type="transmembrane region" description="Helical" evidence="6">
    <location>
        <begin position="299"/>
        <end position="319"/>
    </location>
</feature>
<dbReference type="AGR" id="WB:WBGene00016586"/>
<keyword evidence="3 6" id="KW-1133">Transmembrane helix</keyword>
<feature type="region of interest" description="Disordered" evidence="5">
    <location>
        <begin position="1"/>
        <end position="56"/>
    </location>
</feature>
<dbReference type="CTD" id="178179"/>
<proteinExistence type="predicted"/>
<dbReference type="EMBL" id="BX284604">
    <property type="protein sequence ID" value="CAM36349.1"/>
    <property type="molecule type" value="Genomic_DNA"/>
</dbReference>
<protein>
    <submittedName>
        <fullName evidence="7">MFS domain-containing protein</fullName>
    </submittedName>
</protein>
<dbReference type="Pfam" id="PF07690">
    <property type="entry name" value="MFS_1"/>
    <property type="match status" value="1"/>
</dbReference>
<dbReference type="HOGENOM" id="CLU_023132_3_1_1"/>
<dbReference type="GeneID" id="178179"/>